<dbReference type="Pfam" id="PF00672">
    <property type="entry name" value="HAMP"/>
    <property type="match status" value="1"/>
</dbReference>
<proteinExistence type="inferred from homology"/>
<feature type="transmembrane region" description="Helical" evidence="6">
    <location>
        <begin position="280"/>
        <end position="300"/>
    </location>
</feature>
<name>A0A1E5Q7S9_9PROT</name>
<evidence type="ECO:0000259" key="8">
    <source>
        <dbReference type="PROSITE" id="PS50192"/>
    </source>
</evidence>
<comment type="caution">
    <text evidence="10">The sequence shown here is derived from an EMBL/GenBank/DDBJ whole genome shotgun (WGS) entry which is preliminary data.</text>
</comment>
<keyword evidence="6" id="KW-1133">Transmembrane helix</keyword>
<dbReference type="Proteomes" id="UP000095347">
    <property type="component" value="Unassembled WGS sequence"/>
</dbReference>
<dbReference type="EMBL" id="MCGG01000029">
    <property type="protein sequence ID" value="OEJ66744.1"/>
    <property type="molecule type" value="Genomic_DNA"/>
</dbReference>
<dbReference type="GO" id="GO:0005886">
    <property type="term" value="C:plasma membrane"/>
    <property type="evidence" value="ECO:0007669"/>
    <property type="project" value="UniProtKB-SubCell"/>
</dbReference>
<evidence type="ECO:0000259" key="7">
    <source>
        <dbReference type="PROSITE" id="PS50111"/>
    </source>
</evidence>
<dbReference type="Gene3D" id="1.10.287.950">
    <property type="entry name" value="Methyl-accepting chemotaxis protein"/>
    <property type="match status" value="1"/>
</dbReference>
<dbReference type="InterPro" id="IPR032255">
    <property type="entry name" value="HBM"/>
</dbReference>
<dbReference type="AlphaFoldDB" id="A0A1E5Q7S9"/>
<dbReference type="SUPFAM" id="SSF58104">
    <property type="entry name" value="Methyl-accepting chemotaxis protein (MCP) signaling domain"/>
    <property type="match status" value="1"/>
</dbReference>
<evidence type="ECO:0000256" key="1">
    <source>
        <dbReference type="ARBA" id="ARBA00004429"/>
    </source>
</evidence>
<keyword evidence="6" id="KW-0812">Transmembrane</keyword>
<dbReference type="PROSITE" id="PS50192">
    <property type="entry name" value="T_SNARE"/>
    <property type="match status" value="1"/>
</dbReference>
<feature type="domain" description="HAMP" evidence="9">
    <location>
        <begin position="301"/>
        <end position="354"/>
    </location>
</feature>
<dbReference type="CDD" id="cd06225">
    <property type="entry name" value="HAMP"/>
    <property type="match status" value="1"/>
</dbReference>
<feature type="domain" description="Methyl-accepting transducer" evidence="7">
    <location>
        <begin position="388"/>
        <end position="631"/>
    </location>
</feature>
<dbReference type="InterPro" id="IPR003660">
    <property type="entry name" value="HAMP_dom"/>
</dbReference>
<keyword evidence="6" id="KW-0472">Membrane</keyword>
<dbReference type="PROSITE" id="PS50111">
    <property type="entry name" value="CHEMOTAXIS_TRANSDUC_2"/>
    <property type="match status" value="1"/>
</dbReference>
<dbReference type="InterPro" id="IPR004089">
    <property type="entry name" value="MCPsignal_dom"/>
</dbReference>
<dbReference type="PROSITE" id="PS50885">
    <property type="entry name" value="HAMP"/>
    <property type="match status" value="1"/>
</dbReference>
<dbReference type="OrthoDB" id="3289104at2"/>
<dbReference type="PANTHER" id="PTHR32089">
    <property type="entry name" value="METHYL-ACCEPTING CHEMOTAXIS PROTEIN MCPB"/>
    <property type="match status" value="1"/>
</dbReference>
<feature type="transmembrane region" description="Helical" evidence="6">
    <location>
        <begin position="6"/>
        <end position="29"/>
    </location>
</feature>
<evidence type="ECO:0000256" key="5">
    <source>
        <dbReference type="PROSITE-ProRule" id="PRU00284"/>
    </source>
</evidence>
<dbReference type="SMART" id="SM00304">
    <property type="entry name" value="HAMP"/>
    <property type="match status" value="1"/>
</dbReference>
<evidence type="ECO:0000256" key="6">
    <source>
        <dbReference type="SAM" id="Phobius"/>
    </source>
</evidence>
<dbReference type="STRING" id="28181.BEN30_11755"/>
<keyword evidence="2" id="KW-0997">Cell inner membrane</keyword>
<evidence type="ECO:0000313" key="11">
    <source>
        <dbReference type="Proteomes" id="UP000095347"/>
    </source>
</evidence>
<evidence type="ECO:0000256" key="3">
    <source>
        <dbReference type="ARBA" id="ARBA00023224"/>
    </source>
</evidence>
<dbReference type="Pfam" id="PF00015">
    <property type="entry name" value="MCPsignal"/>
    <property type="match status" value="1"/>
</dbReference>
<evidence type="ECO:0000256" key="4">
    <source>
        <dbReference type="ARBA" id="ARBA00029447"/>
    </source>
</evidence>
<keyword evidence="2" id="KW-1003">Cell membrane</keyword>
<accession>A0A1E5Q7S9</accession>
<keyword evidence="3 5" id="KW-0807">Transducer</keyword>
<dbReference type="SMART" id="SM00283">
    <property type="entry name" value="MA"/>
    <property type="match status" value="1"/>
</dbReference>
<evidence type="ECO:0000256" key="2">
    <source>
        <dbReference type="ARBA" id="ARBA00022519"/>
    </source>
</evidence>
<protein>
    <recommendedName>
        <fullName evidence="12">Chemotaxis protein</fullName>
    </recommendedName>
</protein>
<evidence type="ECO:0000259" key="9">
    <source>
        <dbReference type="PROSITE" id="PS50885"/>
    </source>
</evidence>
<dbReference type="SMART" id="SM01358">
    <property type="entry name" value="HBM"/>
    <property type="match status" value="1"/>
</dbReference>
<organism evidence="10 11">
    <name type="scientific">Magnetovibrio blakemorei</name>
    <dbReference type="NCBI Taxonomy" id="28181"/>
    <lineage>
        <taxon>Bacteria</taxon>
        <taxon>Pseudomonadati</taxon>
        <taxon>Pseudomonadota</taxon>
        <taxon>Alphaproteobacteria</taxon>
        <taxon>Rhodospirillales</taxon>
        <taxon>Magnetovibrionaceae</taxon>
        <taxon>Magnetovibrio</taxon>
    </lineage>
</organism>
<dbReference type="RefSeq" id="WP_069958264.1">
    <property type="nucleotide sequence ID" value="NZ_MCGG01000029.1"/>
</dbReference>
<reference evidence="11" key="1">
    <citation type="submission" date="2016-07" db="EMBL/GenBank/DDBJ databases">
        <authorList>
            <person name="Florea S."/>
            <person name="Webb J.S."/>
            <person name="Jaromczyk J."/>
            <person name="Schardl C.L."/>
        </authorList>
    </citation>
    <scope>NUCLEOTIDE SEQUENCE [LARGE SCALE GENOMIC DNA]</scope>
    <source>
        <strain evidence="11">MV-1</strain>
    </source>
</reference>
<evidence type="ECO:0008006" key="12">
    <source>
        <dbReference type="Google" id="ProtNLM"/>
    </source>
</evidence>
<comment type="similarity">
    <text evidence="4">Belongs to the methyl-accepting chemotaxis (MCP) protein family.</text>
</comment>
<comment type="subcellular location">
    <subcellularLocation>
        <location evidence="1">Cell inner membrane</location>
        <topology evidence="1">Multi-pass membrane protein</topology>
    </subcellularLocation>
</comment>
<gene>
    <name evidence="10" type="ORF">BEN30_11755</name>
</gene>
<dbReference type="GO" id="GO:0007165">
    <property type="term" value="P:signal transduction"/>
    <property type="evidence" value="ECO:0007669"/>
    <property type="project" value="UniProtKB-KW"/>
</dbReference>
<evidence type="ECO:0000313" key="10">
    <source>
        <dbReference type="EMBL" id="OEJ66744.1"/>
    </source>
</evidence>
<feature type="domain" description="T-SNARE coiled-coil homology" evidence="8">
    <location>
        <begin position="547"/>
        <end position="609"/>
    </location>
</feature>
<sequence>MRNLKISIQILSIGVIALIGFIVIGVIYFNSSSRQAEYLATQLSESAGVTYVNAVSIGFLEERRDEKDFLVRKQVKYADRHKARVDEILPYFDKLKTIHQEPDEQKKIDDMRIAFIDYAKQFQEVVAMWQTIGLTPDEGLMGELRSAVAMVEDTLKKYDTPKLTASMLMMRRHEKDFFLRIDPKYIDEMEKVMVEFDEQLAQSEVPMDARPAIEQEFDVYMAAFKKVTKLYLEEIQDKATMSAKYAEVEPILDFFVKKGSGDAQLATDQLNTEAANAFQFIMISMAVVSILVFGIAFAIGRGIVRPISDMTHAMETLADGDLNVHIPAQDYGNEVGQMSGAVQVFKNNAIEVKRLEAEQLANEERATREKREMMLKMADDFEGSIGGVVNTVSSAATEMQSAATSLSATAEQTSKQSTTVAAASEEASANVQTVASAAEELSSSISEISRQVSQSTQISATAVAEVEGANAQVQGLADAANKIGEVVALITDIADQTNLLALNATIEAARAGEAGKGFAVVASEVKNLANATAKATEEISAQIGGIQNATEGAVHAINSIGGIINQMNEIASTIAAAVEEQGAATQEIARNVEQAAAGTGEVSSNIAGVTQAAAETGSSASQMLSAAGELSQQSELLRGEVSKFLSTIRNG</sequence>
<dbReference type="PANTHER" id="PTHR32089:SF112">
    <property type="entry name" value="LYSOZYME-LIKE PROTEIN-RELATED"/>
    <property type="match status" value="1"/>
</dbReference>
<keyword evidence="11" id="KW-1185">Reference proteome</keyword>
<dbReference type="Gene3D" id="6.10.340.10">
    <property type="match status" value="1"/>
</dbReference>
<dbReference type="InterPro" id="IPR000727">
    <property type="entry name" value="T_SNARE_dom"/>
</dbReference>